<proteinExistence type="predicted"/>
<comment type="caution">
    <text evidence="2">The sequence shown here is derived from an EMBL/GenBank/DDBJ whole genome shotgun (WGS) entry which is preliminary data.</text>
</comment>
<dbReference type="EMBL" id="DSVQ01000020">
    <property type="protein sequence ID" value="HGT41267.1"/>
    <property type="molecule type" value="Genomic_DNA"/>
</dbReference>
<evidence type="ECO:0000313" key="2">
    <source>
        <dbReference type="EMBL" id="HGT41267.1"/>
    </source>
</evidence>
<name>A0A7C4QQU6_9PLAN</name>
<dbReference type="InterPro" id="IPR024069">
    <property type="entry name" value="AF2212-like_dom_sf"/>
</dbReference>
<dbReference type="AlphaFoldDB" id="A0A7C4QQU6"/>
<organism evidence="2">
    <name type="scientific">Schlesneria paludicola</name>
    <dbReference type="NCBI Taxonomy" id="360056"/>
    <lineage>
        <taxon>Bacteria</taxon>
        <taxon>Pseudomonadati</taxon>
        <taxon>Planctomycetota</taxon>
        <taxon>Planctomycetia</taxon>
        <taxon>Planctomycetales</taxon>
        <taxon>Planctomycetaceae</taxon>
        <taxon>Schlesneria</taxon>
    </lineage>
</organism>
<gene>
    <name evidence="2" type="ORF">ENS64_18620</name>
</gene>
<evidence type="ECO:0000256" key="1">
    <source>
        <dbReference type="SAM" id="MobiDB-lite"/>
    </source>
</evidence>
<feature type="region of interest" description="Disordered" evidence="1">
    <location>
        <begin position="1"/>
        <end position="21"/>
    </location>
</feature>
<dbReference type="InterPro" id="IPR008203">
    <property type="entry name" value="AF2212-like"/>
</dbReference>
<dbReference type="SUPFAM" id="SSF141694">
    <property type="entry name" value="AF2212/PG0164-like"/>
    <property type="match status" value="1"/>
</dbReference>
<reference evidence="2" key="1">
    <citation type="journal article" date="2020" name="mSystems">
        <title>Genome- and Community-Level Interaction Insights into Carbon Utilization and Element Cycling Functions of Hydrothermarchaeota in Hydrothermal Sediment.</title>
        <authorList>
            <person name="Zhou Z."/>
            <person name="Liu Y."/>
            <person name="Xu W."/>
            <person name="Pan J."/>
            <person name="Luo Z.H."/>
            <person name="Li M."/>
        </authorList>
    </citation>
    <scope>NUCLEOTIDE SEQUENCE [LARGE SCALE GENOMIC DNA]</scope>
    <source>
        <strain evidence="2">SpSt-508</strain>
    </source>
</reference>
<dbReference type="Gene3D" id="4.10.1150.10">
    <property type="entry name" value="AF2212/PG0164-like"/>
    <property type="match status" value="1"/>
</dbReference>
<dbReference type="Pfam" id="PF01954">
    <property type="entry name" value="AF2212-like"/>
    <property type="match status" value="1"/>
</dbReference>
<sequence length="110" mass="12379">MPGAWQPPITSTRAKRRSSEVSRVVDLERGNLFDATEPKTMKAIHAVYEDGVFRPLEAVELPEHCHVEFEPRIIDAESPVPSLDDVYAVLSERFESGESDVAARHNEHQP</sequence>
<accession>A0A7C4QQU6</accession>
<protein>
    <submittedName>
        <fullName evidence="2">DUF104 domain-containing protein</fullName>
    </submittedName>
</protein>